<dbReference type="EMBL" id="QYYD01000040">
    <property type="protein sequence ID" value="RJF65836.1"/>
    <property type="molecule type" value="Genomic_DNA"/>
</dbReference>
<evidence type="ECO:0000256" key="1">
    <source>
        <dbReference type="SAM" id="SignalP"/>
    </source>
</evidence>
<evidence type="ECO:0000313" key="2">
    <source>
        <dbReference type="EMBL" id="RJF65836.1"/>
    </source>
</evidence>
<keyword evidence="1" id="KW-0732">Signal</keyword>
<sequence length="106" mass="11704">MRAVKLLLPLLAMFVTSSAAIAADYAAPYPPSYRPAPRPHLVYAPRPIGIPQAPPVIWVEAPPQYVQRLVPTGSCGGCGPRYAPVGEWRRTPPPSFWDSVIRDYDY</sequence>
<evidence type="ECO:0000313" key="3">
    <source>
        <dbReference type="Proteomes" id="UP000285523"/>
    </source>
</evidence>
<feature type="chain" id="PRO_5019393550" evidence="1">
    <location>
        <begin position="23"/>
        <end position="106"/>
    </location>
</feature>
<dbReference type="RefSeq" id="WP_119859188.1">
    <property type="nucleotide sequence ID" value="NZ_QYYD01000040.1"/>
</dbReference>
<protein>
    <submittedName>
        <fullName evidence="2">Uncharacterized protein</fullName>
    </submittedName>
</protein>
<feature type="signal peptide" evidence="1">
    <location>
        <begin position="1"/>
        <end position="22"/>
    </location>
</feature>
<comment type="caution">
    <text evidence="2">The sequence shown here is derived from an EMBL/GenBank/DDBJ whole genome shotgun (WGS) entry which is preliminary data.</text>
</comment>
<proteinExistence type="predicted"/>
<name>A0A418UXS3_RHOPL</name>
<accession>A0A418UXS3</accession>
<dbReference type="AlphaFoldDB" id="A0A418UXS3"/>
<organism evidence="2 3">
    <name type="scientific">Rhodopseudomonas palustris</name>
    <dbReference type="NCBI Taxonomy" id="1076"/>
    <lineage>
        <taxon>Bacteria</taxon>
        <taxon>Pseudomonadati</taxon>
        <taxon>Pseudomonadota</taxon>
        <taxon>Alphaproteobacteria</taxon>
        <taxon>Hyphomicrobiales</taxon>
        <taxon>Nitrobacteraceae</taxon>
        <taxon>Rhodopseudomonas</taxon>
    </lineage>
</organism>
<dbReference type="OrthoDB" id="8140696at2"/>
<dbReference type="Proteomes" id="UP000285523">
    <property type="component" value="Unassembled WGS sequence"/>
</dbReference>
<reference evidence="2 3" key="1">
    <citation type="submission" date="2018-09" db="EMBL/GenBank/DDBJ databases">
        <title>Draft genome sequence of Rhodopseudomonas palustris 2.1.18.</title>
        <authorList>
            <person name="Robertson S.L."/>
            <person name="Meyer T.E."/>
            <person name="Kyndt J.A."/>
        </authorList>
    </citation>
    <scope>NUCLEOTIDE SEQUENCE [LARGE SCALE GENOMIC DNA]</scope>
    <source>
        <strain evidence="2 3">2.1.18</strain>
    </source>
</reference>
<gene>
    <name evidence="2" type="ORF">D4Q52_24455</name>
</gene>